<dbReference type="EMBL" id="FWXZ01000001">
    <property type="protein sequence ID" value="SMC38882.1"/>
    <property type="molecule type" value="Genomic_DNA"/>
</dbReference>
<accession>A0AC61PIH4</accession>
<sequence length="384" mass="42248">MPTSRLKNIVYRFVLPFSQTDSGTNPVSDVYGHSLTHPDVFRRLIRRHHVLGSSTLIETGSLSSVICTSSICPPHAAQPDSFFRVASITKTATSLLTLRLADCDILSLDAPISHYLRSFYSGSSLDGITIRHLLSHTSGLVDPAGLESSLEKGVPFTDLLHDSRQFPAGSSFHYSNLGYGLIGCILEALLDRPVSGIFNDFLFSPLHMNATLEGCILPRDKIVPVVRVLPYRERNEMILTPLGSKQLTEADPLRHYGHTAGSMYTDIASLQTMFHVLIYGENGFLSGNILSEMKKEHAVYGKLSPTLSYGLGLLIVKDPSVSNSRILGHQGFAYGCVDGAFWEESTGRLLITLNGGCSEARSGRLGLSNRDFMRWAFRKELPSW</sequence>
<evidence type="ECO:0000313" key="1">
    <source>
        <dbReference type="EMBL" id="SMC38882.1"/>
    </source>
</evidence>
<evidence type="ECO:0000313" key="2">
    <source>
        <dbReference type="Proteomes" id="UP000192328"/>
    </source>
</evidence>
<gene>
    <name evidence="1" type="ORF">SAMN06297397_0527</name>
</gene>
<reference evidence="1" key="1">
    <citation type="submission" date="2017-04" db="EMBL/GenBank/DDBJ databases">
        <authorList>
            <person name="Varghese N."/>
            <person name="Submissions S."/>
        </authorList>
    </citation>
    <scope>NUCLEOTIDE SEQUENCE</scope>
    <source>
        <strain evidence="1">WTE2008</strain>
    </source>
</reference>
<organism evidence="1 2">
    <name type="scientific">Aristaeella lactis</name>
    <dbReference type="NCBI Taxonomy" id="3046383"/>
    <lineage>
        <taxon>Bacteria</taxon>
        <taxon>Bacillati</taxon>
        <taxon>Bacillota</taxon>
        <taxon>Clostridia</taxon>
        <taxon>Eubacteriales</taxon>
        <taxon>Aristaeellaceae</taxon>
        <taxon>Aristaeella</taxon>
    </lineage>
</organism>
<keyword evidence="2" id="KW-1185">Reference proteome</keyword>
<comment type="caution">
    <text evidence="1">The sequence shown here is derived from an EMBL/GenBank/DDBJ whole genome shotgun (WGS) entry which is preliminary data.</text>
</comment>
<protein>
    <submittedName>
        <fullName evidence="1">Beta-lactamase</fullName>
    </submittedName>
</protein>
<dbReference type="Proteomes" id="UP000192328">
    <property type="component" value="Unassembled WGS sequence"/>
</dbReference>
<proteinExistence type="predicted"/>
<name>A0AC61PIH4_9FIRM</name>